<dbReference type="Gene3D" id="2.40.160.20">
    <property type="match status" value="1"/>
</dbReference>
<dbReference type="Proteomes" id="UP000076630">
    <property type="component" value="Unassembled WGS sequence"/>
</dbReference>
<feature type="domain" description="Outer membrane protein beta-barrel" evidence="2">
    <location>
        <begin position="29"/>
        <end position="205"/>
    </location>
</feature>
<gene>
    <name evidence="3" type="ORF">AV926_08005</name>
</gene>
<feature type="signal peptide" evidence="1">
    <location>
        <begin position="1"/>
        <end position="20"/>
    </location>
</feature>
<evidence type="ECO:0000256" key="1">
    <source>
        <dbReference type="SAM" id="SignalP"/>
    </source>
</evidence>
<keyword evidence="4" id="KW-1185">Reference proteome</keyword>
<accession>A0A163ZBI0</accession>
<dbReference type="SUPFAM" id="SSF56925">
    <property type="entry name" value="OMPA-like"/>
    <property type="match status" value="1"/>
</dbReference>
<dbReference type="InterPro" id="IPR011250">
    <property type="entry name" value="OMP/PagP_B-barrel"/>
</dbReference>
<dbReference type="InterPro" id="IPR025665">
    <property type="entry name" value="Beta-barrel_OMP_2"/>
</dbReference>
<feature type="chain" id="PRO_5007848193" description="Outer membrane protein beta-barrel domain-containing protein" evidence="1">
    <location>
        <begin position="21"/>
        <end position="236"/>
    </location>
</feature>
<dbReference type="RefSeq" id="WP_038985293.1">
    <property type="nucleotide sequence ID" value="NZ_JWJO01000011.1"/>
</dbReference>
<dbReference type="Pfam" id="PF13568">
    <property type="entry name" value="OMP_b-brl_2"/>
    <property type="match status" value="1"/>
</dbReference>
<keyword evidence="1" id="KW-0732">Signal</keyword>
<proteinExistence type="predicted"/>
<dbReference type="EMBL" id="LQNU01000053">
    <property type="protein sequence ID" value="KZE81430.1"/>
    <property type="molecule type" value="Genomic_DNA"/>
</dbReference>
<evidence type="ECO:0000313" key="3">
    <source>
        <dbReference type="EMBL" id="KZE81430.1"/>
    </source>
</evidence>
<comment type="caution">
    <text evidence="3">The sequence shown here is derived from an EMBL/GenBank/DDBJ whole genome shotgun (WGS) entry which is preliminary data.</text>
</comment>
<evidence type="ECO:0000313" key="4">
    <source>
        <dbReference type="Proteomes" id="UP000076630"/>
    </source>
</evidence>
<dbReference type="OrthoDB" id="670602at2"/>
<reference evidence="3 4" key="1">
    <citation type="submission" date="2016-01" db="EMBL/GenBank/DDBJ databases">
        <title>Whole genome sequencing of Myroides marinus L41.</title>
        <authorList>
            <person name="Hong K.W."/>
        </authorList>
    </citation>
    <scope>NUCLEOTIDE SEQUENCE [LARGE SCALE GENOMIC DNA]</scope>
    <source>
        <strain evidence="3 4">L41</strain>
    </source>
</reference>
<dbReference type="AlphaFoldDB" id="A0A163ZBI0"/>
<organism evidence="3 4">
    <name type="scientific">Myroides marinus</name>
    <dbReference type="NCBI Taxonomy" id="703342"/>
    <lineage>
        <taxon>Bacteria</taxon>
        <taxon>Pseudomonadati</taxon>
        <taxon>Bacteroidota</taxon>
        <taxon>Flavobacteriia</taxon>
        <taxon>Flavobacteriales</taxon>
        <taxon>Flavobacteriaceae</taxon>
        <taxon>Myroides</taxon>
    </lineage>
</organism>
<evidence type="ECO:0000259" key="2">
    <source>
        <dbReference type="Pfam" id="PF13568"/>
    </source>
</evidence>
<protein>
    <recommendedName>
        <fullName evidence="2">Outer membrane protein beta-barrel domain-containing protein</fullName>
    </recommendedName>
</protein>
<sequence length="236" mass="26049">MRNLLLSVCSVLAVSGTALAQDINHDLRGNTTFSVKGGWIQSTLKGDDLEHLAIDGKVNSKNSFSVGMAVDNSLGKHFGLKHELFYQQYGASFDRENEDGVALDAKLQMHSLRLNPISAVFKTGGLQVYAGPYVNMLLYSSITAVDEDGNKYKDHGIFGSIDDDQEDGQYLQKMDYGIVVGAEYQFNCGFILGANYSRGFASIFDNSNTFGLEENPRVGDLKIYNQSFNVFVGYRF</sequence>
<name>A0A163ZBI0_9FLAO</name>